<evidence type="ECO:0000256" key="1">
    <source>
        <dbReference type="SAM" id="MobiDB-lite"/>
    </source>
</evidence>
<sequence>MLKGTIQGAEGKKYSTRAAKQTGKLGIVLLKAAATIFAGPVKAMVQSEASKAQSTFFASNSTLSGGIYFKLWVRKYFGNVFPRTDHAGPTQAAGWIVHLSGLSCLEAKLEPPMLNQNTPKSLAGSSSRDHRAPSQTESKKIGA</sequence>
<dbReference type="AlphaFoldDB" id="A0AAW2IXX1"/>
<name>A0AAW2IXX1_SESRA</name>
<feature type="compositionally biased region" description="Polar residues" evidence="1">
    <location>
        <begin position="115"/>
        <end position="126"/>
    </location>
</feature>
<reference evidence="2" key="1">
    <citation type="submission" date="2020-06" db="EMBL/GenBank/DDBJ databases">
        <authorList>
            <person name="Li T."/>
            <person name="Hu X."/>
            <person name="Zhang T."/>
            <person name="Song X."/>
            <person name="Zhang H."/>
            <person name="Dai N."/>
            <person name="Sheng W."/>
            <person name="Hou X."/>
            <person name="Wei L."/>
        </authorList>
    </citation>
    <scope>NUCLEOTIDE SEQUENCE</scope>
    <source>
        <strain evidence="2">G02</strain>
        <tissue evidence="2">Leaf</tissue>
    </source>
</reference>
<proteinExistence type="predicted"/>
<accession>A0AAW2IXX1</accession>
<organism evidence="2">
    <name type="scientific">Sesamum radiatum</name>
    <name type="common">Black benniseed</name>
    <dbReference type="NCBI Taxonomy" id="300843"/>
    <lineage>
        <taxon>Eukaryota</taxon>
        <taxon>Viridiplantae</taxon>
        <taxon>Streptophyta</taxon>
        <taxon>Embryophyta</taxon>
        <taxon>Tracheophyta</taxon>
        <taxon>Spermatophyta</taxon>
        <taxon>Magnoliopsida</taxon>
        <taxon>eudicotyledons</taxon>
        <taxon>Gunneridae</taxon>
        <taxon>Pentapetalae</taxon>
        <taxon>asterids</taxon>
        <taxon>lamiids</taxon>
        <taxon>Lamiales</taxon>
        <taxon>Pedaliaceae</taxon>
        <taxon>Sesamum</taxon>
    </lineage>
</organism>
<reference evidence="2" key="2">
    <citation type="journal article" date="2024" name="Plant">
        <title>Genomic evolution and insights into agronomic trait innovations of Sesamum species.</title>
        <authorList>
            <person name="Miao H."/>
            <person name="Wang L."/>
            <person name="Qu L."/>
            <person name="Liu H."/>
            <person name="Sun Y."/>
            <person name="Le M."/>
            <person name="Wang Q."/>
            <person name="Wei S."/>
            <person name="Zheng Y."/>
            <person name="Lin W."/>
            <person name="Duan Y."/>
            <person name="Cao H."/>
            <person name="Xiong S."/>
            <person name="Wang X."/>
            <person name="Wei L."/>
            <person name="Li C."/>
            <person name="Ma Q."/>
            <person name="Ju M."/>
            <person name="Zhao R."/>
            <person name="Li G."/>
            <person name="Mu C."/>
            <person name="Tian Q."/>
            <person name="Mei H."/>
            <person name="Zhang T."/>
            <person name="Gao T."/>
            <person name="Zhang H."/>
        </authorList>
    </citation>
    <scope>NUCLEOTIDE SEQUENCE</scope>
    <source>
        <strain evidence="2">G02</strain>
    </source>
</reference>
<dbReference type="EMBL" id="JACGWJ010000927">
    <property type="protein sequence ID" value="KAL0286751.1"/>
    <property type="molecule type" value="Genomic_DNA"/>
</dbReference>
<gene>
    <name evidence="2" type="ORF">Sradi_7140300</name>
</gene>
<feature type="region of interest" description="Disordered" evidence="1">
    <location>
        <begin position="115"/>
        <end position="143"/>
    </location>
</feature>
<comment type="caution">
    <text evidence="2">The sequence shown here is derived from an EMBL/GenBank/DDBJ whole genome shotgun (WGS) entry which is preliminary data.</text>
</comment>
<protein>
    <submittedName>
        <fullName evidence="2">Uncharacterized protein</fullName>
    </submittedName>
</protein>
<feature type="compositionally biased region" description="Basic and acidic residues" evidence="1">
    <location>
        <begin position="127"/>
        <end position="143"/>
    </location>
</feature>
<evidence type="ECO:0000313" key="2">
    <source>
        <dbReference type="EMBL" id="KAL0286751.1"/>
    </source>
</evidence>